<organism evidence="1 2">
    <name type="scientific">Antrihabitans stalagmiti</name>
    <dbReference type="NCBI Taxonomy" id="2799499"/>
    <lineage>
        <taxon>Bacteria</taxon>
        <taxon>Bacillati</taxon>
        <taxon>Actinomycetota</taxon>
        <taxon>Actinomycetes</taxon>
        <taxon>Mycobacteriales</taxon>
        <taxon>Nocardiaceae</taxon>
        <taxon>Antrihabitans</taxon>
    </lineage>
</organism>
<reference evidence="1" key="1">
    <citation type="submission" date="2020-12" db="EMBL/GenBank/DDBJ databases">
        <title>Antrihabitans popcorni sp. nov. and Antrihabitans auranticaus sp. nov., isolated from a larva cave.</title>
        <authorList>
            <person name="Lee S.D."/>
            <person name="Kim I.S."/>
        </authorList>
    </citation>
    <scope>NUCLEOTIDE SEQUENCE</scope>
    <source>
        <strain evidence="1">YC3-6</strain>
    </source>
</reference>
<dbReference type="InterPro" id="IPR036249">
    <property type="entry name" value="Thioredoxin-like_sf"/>
</dbReference>
<name>A0A934NQA6_9NOCA</name>
<proteinExistence type="predicted"/>
<gene>
    <name evidence="1" type="ORF">JGU71_11240</name>
</gene>
<keyword evidence="2" id="KW-1185">Reference proteome</keyword>
<dbReference type="SUPFAM" id="SSF52833">
    <property type="entry name" value="Thioredoxin-like"/>
    <property type="match status" value="1"/>
</dbReference>
<dbReference type="InterPro" id="IPR053977">
    <property type="entry name" value="Rv2466c-like"/>
</dbReference>
<protein>
    <submittedName>
        <fullName evidence="1">Disulfide bond formation protein DsbA</fullName>
    </submittedName>
</protein>
<dbReference type="EMBL" id="JAEMNV010000003">
    <property type="protein sequence ID" value="MBJ8339461.1"/>
    <property type="molecule type" value="Genomic_DNA"/>
</dbReference>
<evidence type="ECO:0000313" key="2">
    <source>
        <dbReference type="Proteomes" id="UP000655868"/>
    </source>
</evidence>
<evidence type="ECO:0000313" key="1">
    <source>
        <dbReference type="EMBL" id="MBJ8339461.1"/>
    </source>
</evidence>
<dbReference type="AlphaFoldDB" id="A0A934NQA6"/>
<dbReference type="Gene3D" id="3.40.30.10">
    <property type="entry name" value="Glutaredoxin"/>
    <property type="match status" value="1"/>
</dbReference>
<sequence>MTNDESIAVDFHFDPVCPYAWIASRWLLEVDAQRTIQLHFHVMSLKFLNQDRVVDPWYSANVERTAGPSRVASAVAVHFGEKVLGDFYTAFGDAIFDYWRYPDPAELEAAVESALRHTGLPKSLASAANSSEYDSFLRRSHDAAVGSVGREVGTPVISIEGAAFFGPVLNSIPRGVDALRVFDGARLLAGFPNFFELKRTRVSPPVFE</sequence>
<dbReference type="RefSeq" id="WP_199704210.1">
    <property type="nucleotide sequence ID" value="NZ_JAEMNV010000003.1"/>
</dbReference>
<comment type="caution">
    <text evidence="1">The sequence shown here is derived from an EMBL/GenBank/DDBJ whole genome shotgun (WGS) entry which is preliminary data.</text>
</comment>
<dbReference type="Pfam" id="PF22234">
    <property type="entry name" value="Rv2466c-like"/>
    <property type="match status" value="1"/>
</dbReference>
<dbReference type="Proteomes" id="UP000655868">
    <property type="component" value="Unassembled WGS sequence"/>
</dbReference>
<accession>A0A934NQA6</accession>